<feature type="region of interest" description="Disordered" evidence="5">
    <location>
        <begin position="524"/>
        <end position="576"/>
    </location>
</feature>
<evidence type="ECO:0000313" key="8">
    <source>
        <dbReference type="EMBL" id="PWN38624.1"/>
    </source>
</evidence>
<evidence type="ECO:0000256" key="5">
    <source>
        <dbReference type="SAM" id="MobiDB-lite"/>
    </source>
</evidence>
<dbReference type="GO" id="GO:0005886">
    <property type="term" value="C:plasma membrane"/>
    <property type="evidence" value="ECO:0007669"/>
    <property type="project" value="TreeGrafter"/>
</dbReference>
<keyword evidence="2 6" id="KW-0812">Transmembrane</keyword>
<dbReference type="RefSeq" id="XP_025358926.1">
    <property type="nucleotide sequence ID" value="XM_025500069.1"/>
</dbReference>
<keyword evidence="3 6" id="KW-1133">Transmembrane helix</keyword>
<feature type="transmembrane region" description="Helical" evidence="6">
    <location>
        <begin position="216"/>
        <end position="236"/>
    </location>
</feature>
<proteinExistence type="predicted"/>
<feature type="transmembrane region" description="Helical" evidence="6">
    <location>
        <begin position="285"/>
        <end position="312"/>
    </location>
</feature>
<comment type="subcellular location">
    <subcellularLocation>
        <location evidence="1">Membrane</location>
        <topology evidence="1">Multi-pass membrane protein</topology>
    </subcellularLocation>
</comment>
<feature type="transmembrane region" description="Helical" evidence="6">
    <location>
        <begin position="95"/>
        <end position="116"/>
    </location>
</feature>
<dbReference type="GeneID" id="37021850"/>
<organism evidence="8 9">
    <name type="scientific">Meira miltonrushii</name>
    <dbReference type="NCBI Taxonomy" id="1280837"/>
    <lineage>
        <taxon>Eukaryota</taxon>
        <taxon>Fungi</taxon>
        <taxon>Dikarya</taxon>
        <taxon>Basidiomycota</taxon>
        <taxon>Ustilaginomycotina</taxon>
        <taxon>Exobasidiomycetes</taxon>
        <taxon>Exobasidiales</taxon>
        <taxon>Brachybasidiaceae</taxon>
        <taxon>Meira</taxon>
    </lineage>
</organism>
<dbReference type="Pfam" id="PF07690">
    <property type="entry name" value="MFS_1"/>
    <property type="match status" value="1"/>
</dbReference>
<dbReference type="GO" id="GO:0022857">
    <property type="term" value="F:transmembrane transporter activity"/>
    <property type="evidence" value="ECO:0007669"/>
    <property type="project" value="InterPro"/>
</dbReference>
<dbReference type="FunFam" id="1.20.1250.20:FF:000011">
    <property type="entry name" value="MFS multidrug transporter, putative"/>
    <property type="match status" value="1"/>
</dbReference>
<dbReference type="OrthoDB" id="9986881at2759"/>
<accession>A0A316VMU7</accession>
<evidence type="ECO:0000256" key="6">
    <source>
        <dbReference type="SAM" id="Phobius"/>
    </source>
</evidence>
<feature type="transmembrane region" description="Helical" evidence="6">
    <location>
        <begin position="60"/>
        <end position="83"/>
    </location>
</feature>
<feature type="transmembrane region" description="Helical" evidence="6">
    <location>
        <begin position="374"/>
        <end position="393"/>
    </location>
</feature>
<dbReference type="CDD" id="cd17323">
    <property type="entry name" value="MFS_Tpo1_MDR_like"/>
    <property type="match status" value="1"/>
</dbReference>
<reference evidence="8 9" key="1">
    <citation type="journal article" date="2018" name="Mol. Biol. Evol.">
        <title>Broad Genomic Sampling Reveals a Smut Pathogenic Ancestry of the Fungal Clade Ustilaginomycotina.</title>
        <authorList>
            <person name="Kijpornyongpan T."/>
            <person name="Mondo S.J."/>
            <person name="Barry K."/>
            <person name="Sandor L."/>
            <person name="Lee J."/>
            <person name="Lipzen A."/>
            <person name="Pangilinan J."/>
            <person name="LaButti K."/>
            <person name="Hainaut M."/>
            <person name="Henrissat B."/>
            <person name="Grigoriev I.V."/>
            <person name="Spatafora J.W."/>
            <person name="Aime M.C."/>
        </authorList>
    </citation>
    <scope>NUCLEOTIDE SEQUENCE [LARGE SCALE GENOMIC DNA]</scope>
    <source>
        <strain evidence="8 9">MCA 3882</strain>
    </source>
</reference>
<feature type="domain" description="Major facilitator superfamily (MFS) profile" evidence="7">
    <location>
        <begin position="62"/>
        <end position="498"/>
    </location>
</feature>
<sequence length="587" mass="63827">MDDLSQYTNRKLPWSPRTTDFNEIAAHPYKGEGTKGSPFQVVWLPNDAENPLNMSEIEKWTLAAFVSIATLAVALASSAYSGAVRSIKMELGGSSTVITLGVSLFVLGFALGPLIWAPLSELLGRRNLFLFTYAFLTLWNSVAAASQTLAQLLVFRFLAGAFGSSPLANAGGSIADVFTAKERGLAMALFASAPFLGPALGPITGGFLGESAGFRWVQGFLGIFSGVVLFLGIFMYRETYAPLLLRRRAKKLSKATGKHYISQLDAGKGDETFLKQFMVSLGRPWLLLAYEPIVLLLSLYTAVVYAILYSFFSAFPIVFQEVRGWSPGIGGLAFLGILVGMIFAFAFVIFYINPDYIKEVEKNGGFFAPPEVRLKGALVGAPLLVLGLALFAATDFPSIHWSVPIILSSPFGFAMVLIFLSLQNYLIDAYLLYAASVLAANSVIRSLLGAAFPLFTPFMYNPGGIGVVKYGIHIGPAIGGGIALLFLPAPFLFYKRGAAIRKKCKYAAEADKLLQRMLNAGKEQESKESAVQQEQQTDEAIMQDDDVEQADDRIQRHASRSNRRQASGTGYADGDQLSMQYSHHSVY</sequence>
<evidence type="ECO:0000313" key="9">
    <source>
        <dbReference type="Proteomes" id="UP000245771"/>
    </source>
</evidence>
<dbReference type="InterPro" id="IPR020846">
    <property type="entry name" value="MFS_dom"/>
</dbReference>
<dbReference type="SUPFAM" id="SSF103473">
    <property type="entry name" value="MFS general substrate transporter"/>
    <property type="match status" value="1"/>
</dbReference>
<dbReference type="PROSITE" id="PS50850">
    <property type="entry name" value="MFS"/>
    <property type="match status" value="1"/>
</dbReference>
<protein>
    <submittedName>
        <fullName evidence="8">MFS general substrate transporter</fullName>
    </submittedName>
</protein>
<dbReference type="PANTHER" id="PTHR23502">
    <property type="entry name" value="MAJOR FACILITATOR SUPERFAMILY"/>
    <property type="match status" value="1"/>
</dbReference>
<dbReference type="PANTHER" id="PTHR23502:SF184">
    <property type="entry name" value="MAJOR FACILITATOR SUPERFAMILY (MFS) PROFILE DOMAIN-CONTAINING PROTEIN"/>
    <property type="match status" value="1"/>
</dbReference>
<dbReference type="EMBL" id="KZ819602">
    <property type="protein sequence ID" value="PWN38624.1"/>
    <property type="molecule type" value="Genomic_DNA"/>
</dbReference>
<keyword evidence="9" id="KW-1185">Reference proteome</keyword>
<feature type="transmembrane region" description="Helical" evidence="6">
    <location>
        <begin position="429"/>
        <end position="452"/>
    </location>
</feature>
<evidence type="ECO:0000259" key="7">
    <source>
        <dbReference type="PROSITE" id="PS50850"/>
    </source>
</evidence>
<dbReference type="InterPro" id="IPR036259">
    <property type="entry name" value="MFS_trans_sf"/>
</dbReference>
<feature type="transmembrane region" description="Helical" evidence="6">
    <location>
        <begin position="128"/>
        <end position="147"/>
    </location>
</feature>
<feature type="transmembrane region" description="Helical" evidence="6">
    <location>
        <begin position="332"/>
        <end position="353"/>
    </location>
</feature>
<evidence type="ECO:0000256" key="3">
    <source>
        <dbReference type="ARBA" id="ARBA00022989"/>
    </source>
</evidence>
<dbReference type="InParanoid" id="A0A316VMU7"/>
<feature type="transmembrane region" description="Helical" evidence="6">
    <location>
        <begin position="472"/>
        <end position="493"/>
    </location>
</feature>
<dbReference type="Proteomes" id="UP000245771">
    <property type="component" value="Unassembled WGS sequence"/>
</dbReference>
<dbReference type="STRING" id="1280837.A0A316VMU7"/>
<feature type="transmembrane region" description="Helical" evidence="6">
    <location>
        <begin position="399"/>
        <end position="422"/>
    </location>
</feature>
<dbReference type="AlphaFoldDB" id="A0A316VMU7"/>
<dbReference type="InterPro" id="IPR011701">
    <property type="entry name" value="MFS"/>
</dbReference>
<feature type="transmembrane region" description="Helical" evidence="6">
    <location>
        <begin position="153"/>
        <end position="172"/>
    </location>
</feature>
<evidence type="ECO:0000256" key="4">
    <source>
        <dbReference type="ARBA" id="ARBA00023136"/>
    </source>
</evidence>
<evidence type="ECO:0000256" key="2">
    <source>
        <dbReference type="ARBA" id="ARBA00022692"/>
    </source>
</evidence>
<name>A0A316VMU7_9BASI</name>
<gene>
    <name evidence="8" type="ORF">FA14DRAFT_167198</name>
</gene>
<feature type="transmembrane region" description="Helical" evidence="6">
    <location>
        <begin position="184"/>
        <end position="204"/>
    </location>
</feature>
<keyword evidence="4 6" id="KW-0472">Membrane</keyword>
<dbReference type="Gene3D" id="1.20.1250.20">
    <property type="entry name" value="MFS general substrate transporter like domains"/>
    <property type="match status" value="1"/>
</dbReference>
<evidence type="ECO:0000256" key="1">
    <source>
        <dbReference type="ARBA" id="ARBA00004141"/>
    </source>
</evidence>